<comment type="caution">
    <text evidence="2">The sequence shown here is derived from an EMBL/GenBank/DDBJ whole genome shotgun (WGS) entry which is preliminary data.</text>
</comment>
<feature type="transmembrane region" description="Helical" evidence="1">
    <location>
        <begin position="7"/>
        <end position="26"/>
    </location>
</feature>
<gene>
    <name evidence="2" type="ORF">FHX48_000148</name>
</gene>
<dbReference type="RefSeq" id="WP_167044439.1">
    <property type="nucleotide sequence ID" value="NZ_JAAOZB010000001.1"/>
</dbReference>
<dbReference type="EMBL" id="JACGWY010000001">
    <property type="protein sequence ID" value="MBA8815096.1"/>
    <property type="molecule type" value="Genomic_DNA"/>
</dbReference>
<evidence type="ECO:0000256" key="1">
    <source>
        <dbReference type="SAM" id="Phobius"/>
    </source>
</evidence>
<feature type="transmembrane region" description="Helical" evidence="1">
    <location>
        <begin position="80"/>
        <end position="102"/>
    </location>
</feature>
<accession>A0A7W3PKL5</accession>
<evidence type="ECO:0000313" key="3">
    <source>
        <dbReference type="Proteomes" id="UP000526083"/>
    </source>
</evidence>
<feature type="transmembrane region" description="Helical" evidence="1">
    <location>
        <begin position="108"/>
        <end position="129"/>
    </location>
</feature>
<keyword evidence="1" id="KW-1133">Transmembrane helix</keyword>
<feature type="transmembrane region" description="Helical" evidence="1">
    <location>
        <begin position="32"/>
        <end position="53"/>
    </location>
</feature>
<sequence>MTPRTAGILLIVVSVAMGIASGWLISLPRWGILAAVALTIATIGMLAGLLWLFRRSWADKTWPPGGSGVPNPARTRRVSLIVGFVMLALIPAFVTLAIVRISSGDVDVFTAIIWLLQACFYGAWGVMLLRVGLGRVRSDDTESK</sequence>
<keyword evidence="3" id="KW-1185">Reference proteome</keyword>
<reference evidence="2 3" key="1">
    <citation type="submission" date="2020-07" db="EMBL/GenBank/DDBJ databases">
        <title>Sequencing the genomes of 1000 actinobacteria strains.</title>
        <authorList>
            <person name="Klenk H.-P."/>
        </authorList>
    </citation>
    <scope>NUCLEOTIDE SEQUENCE [LARGE SCALE GENOMIC DNA]</scope>
    <source>
        <strain evidence="2 3">DSM 27576</strain>
    </source>
</reference>
<evidence type="ECO:0000313" key="2">
    <source>
        <dbReference type="EMBL" id="MBA8815096.1"/>
    </source>
</evidence>
<keyword evidence="1" id="KW-0812">Transmembrane</keyword>
<dbReference type="AlphaFoldDB" id="A0A7W3PKL5"/>
<protein>
    <submittedName>
        <fullName evidence="2">Uncharacterized protein</fullName>
    </submittedName>
</protein>
<keyword evidence="1" id="KW-0472">Membrane</keyword>
<organism evidence="2 3">
    <name type="scientific">Microbacterium halimionae</name>
    <dbReference type="NCBI Taxonomy" id="1526413"/>
    <lineage>
        <taxon>Bacteria</taxon>
        <taxon>Bacillati</taxon>
        <taxon>Actinomycetota</taxon>
        <taxon>Actinomycetes</taxon>
        <taxon>Micrococcales</taxon>
        <taxon>Microbacteriaceae</taxon>
        <taxon>Microbacterium</taxon>
    </lineage>
</organism>
<name>A0A7W3PKL5_9MICO</name>
<dbReference type="Proteomes" id="UP000526083">
    <property type="component" value="Unassembled WGS sequence"/>
</dbReference>
<proteinExistence type="predicted"/>